<accession>A0A6A4ZW94</accession>
<dbReference type="CDD" id="cd00038">
    <property type="entry name" value="CAP_ED"/>
    <property type="match status" value="1"/>
</dbReference>
<protein>
    <recommendedName>
        <fullName evidence="2">Cyclic nucleotide-binding domain-containing protein</fullName>
    </recommendedName>
</protein>
<dbReference type="InterPro" id="IPR000595">
    <property type="entry name" value="cNMP-bd_dom"/>
</dbReference>
<comment type="caution">
    <text evidence="3">The sequence shown here is derived from an EMBL/GenBank/DDBJ whole genome shotgun (WGS) entry which is preliminary data.</text>
</comment>
<dbReference type="Gene3D" id="2.60.120.10">
    <property type="entry name" value="Jelly Rolls"/>
    <property type="match status" value="1"/>
</dbReference>
<evidence type="ECO:0000313" key="3">
    <source>
        <dbReference type="EMBL" id="KAF0717427.1"/>
    </source>
</evidence>
<dbReference type="AlphaFoldDB" id="A0A6A4ZW94"/>
<dbReference type="Proteomes" id="UP000469452">
    <property type="component" value="Unassembled WGS sequence"/>
</dbReference>
<feature type="region of interest" description="Disordered" evidence="1">
    <location>
        <begin position="303"/>
        <end position="324"/>
    </location>
</feature>
<sequence length="374" mass="41489">MSILEPYVRYRSFDAGATIVHQGDAKSNFYIIVQGTAKATFKDDSIVAADRPVVSSLQLPGASPRAPYPKELEVAILGPQSYVGDISSLFDVPEPVTVKCTTDVDAVYFMLDELYEALKPFPTVHHRTLSLATGMQYVAFRTLEFIVERLQLLFGMAWSSHSKTHDTLTTALADFHRPLQLPFDQCWANMFTYLVVPPLPPLSNDEVPVADASASLKPGSPTTKSMSPQRQSPKKPPTATSTDPGFQHVQVDTRDMTPIEPTKDMILAMHSMHSSFRKSAASTMLVQPTLLQPNDYLQFRQQDPHSTTAPLPPCIPPPRKTKAKRTTNQLFLFPTMTKQRQYHTRCSVGACPCCKSARALKLRGVNLKSKQQAP</sequence>
<evidence type="ECO:0000259" key="2">
    <source>
        <dbReference type="PROSITE" id="PS50042"/>
    </source>
</evidence>
<reference evidence="3 4" key="1">
    <citation type="submission" date="2019-06" db="EMBL/GenBank/DDBJ databases">
        <title>Genomics analysis of Aphanomyces spp. identifies a new class of oomycete effector associated with host adaptation.</title>
        <authorList>
            <person name="Gaulin E."/>
        </authorList>
    </citation>
    <scope>NUCLEOTIDE SEQUENCE [LARGE SCALE GENOMIC DNA]</scope>
    <source>
        <strain evidence="3 4">E</strain>
    </source>
</reference>
<dbReference type="InterPro" id="IPR018490">
    <property type="entry name" value="cNMP-bd_dom_sf"/>
</dbReference>
<feature type="compositionally biased region" description="Polar residues" evidence="1">
    <location>
        <begin position="220"/>
        <end position="231"/>
    </location>
</feature>
<feature type="domain" description="Cyclic nucleotide-binding" evidence="2">
    <location>
        <begin position="1"/>
        <end position="105"/>
    </location>
</feature>
<dbReference type="InterPro" id="IPR014710">
    <property type="entry name" value="RmlC-like_jellyroll"/>
</dbReference>
<evidence type="ECO:0000313" key="4">
    <source>
        <dbReference type="Proteomes" id="UP000469452"/>
    </source>
</evidence>
<evidence type="ECO:0000256" key="1">
    <source>
        <dbReference type="SAM" id="MobiDB-lite"/>
    </source>
</evidence>
<feature type="region of interest" description="Disordered" evidence="1">
    <location>
        <begin position="212"/>
        <end position="249"/>
    </location>
</feature>
<proteinExistence type="predicted"/>
<dbReference type="SUPFAM" id="SSF51206">
    <property type="entry name" value="cAMP-binding domain-like"/>
    <property type="match status" value="1"/>
</dbReference>
<gene>
    <name evidence="3" type="ORF">AaE_010863</name>
</gene>
<organism evidence="3 4">
    <name type="scientific">Aphanomyces astaci</name>
    <name type="common">Crayfish plague agent</name>
    <dbReference type="NCBI Taxonomy" id="112090"/>
    <lineage>
        <taxon>Eukaryota</taxon>
        <taxon>Sar</taxon>
        <taxon>Stramenopiles</taxon>
        <taxon>Oomycota</taxon>
        <taxon>Saprolegniomycetes</taxon>
        <taxon>Saprolegniales</taxon>
        <taxon>Verrucalvaceae</taxon>
        <taxon>Aphanomyces</taxon>
    </lineage>
</organism>
<dbReference type="EMBL" id="VJMI01016663">
    <property type="protein sequence ID" value="KAF0717427.1"/>
    <property type="molecule type" value="Genomic_DNA"/>
</dbReference>
<name>A0A6A4ZW94_APHAT</name>
<dbReference type="VEuPathDB" id="FungiDB:H257_15871"/>
<dbReference type="PROSITE" id="PS50042">
    <property type="entry name" value="CNMP_BINDING_3"/>
    <property type="match status" value="1"/>
</dbReference>